<sequence>MLKDAPIAISPKQRSVARPQNERLFLDLIRDNGPMSKAELTRASELSAQSATVIVNRLVKDGLLQPGKAVKGKVGQPSVPFSLDPTGAVSIGIKVGRRSLEVVSMSFDYSILERIVRRYSFPNLDAIRQDMLACTAGLFDKMTAAQKERVVGIGIALPDELSAWESTVGAPKGAMADWASSDLSKDMEAAFGLPTTDLNDASAACLAEIAVGARQRNKSFVYFYVGTFIGGGISLGGQLYTGQNNLAGAIASLPTGAVSSGVASQLLEGASLHYLEAAAEAAGLSPNGFYENRPLNITERGLFEDWLKIAAPQIAFAAVAGRAFLDPEMIVIDSSLSPELTQEMVEAVKDAMGRNYDKRGLAKINIEAGEIGIAARAIGSGILPFLSQFGLEKE</sequence>
<dbReference type="GO" id="GO:0019262">
    <property type="term" value="P:N-acetylneuraminate catabolic process"/>
    <property type="evidence" value="ECO:0007669"/>
    <property type="project" value="TreeGrafter"/>
</dbReference>
<accession>A0A0U1NNW8</accession>
<protein>
    <submittedName>
        <fullName evidence="2">N-acetylglucosamine repressor</fullName>
    </submittedName>
</protein>
<keyword evidence="3" id="KW-1185">Reference proteome</keyword>
<dbReference type="Gene3D" id="3.30.420.40">
    <property type="match status" value="2"/>
</dbReference>
<dbReference type="InterPro" id="IPR043129">
    <property type="entry name" value="ATPase_NBD"/>
</dbReference>
<dbReference type="EMBL" id="CVQV01000016">
    <property type="protein sequence ID" value="CRK76397.1"/>
    <property type="molecule type" value="Genomic_DNA"/>
</dbReference>
<dbReference type="GO" id="GO:0009384">
    <property type="term" value="F:N-acylmannosamine kinase activity"/>
    <property type="evidence" value="ECO:0007669"/>
    <property type="project" value="TreeGrafter"/>
</dbReference>
<dbReference type="InterPro" id="IPR000835">
    <property type="entry name" value="HTH_MarR-typ"/>
</dbReference>
<dbReference type="Pfam" id="PF12802">
    <property type="entry name" value="MarR_2"/>
    <property type="match status" value="1"/>
</dbReference>
<proteinExistence type="predicted"/>
<dbReference type="CDD" id="cd23763">
    <property type="entry name" value="ASKHA_ATPase_ROK"/>
    <property type="match status" value="1"/>
</dbReference>
<dbReference type="PANTHER" id="PTHR18964:SF169">
    <property type="entry name" value="N-ACETYLMANNOSAMINE KINASE"/>
    <property type="match status" value="1"/>
</dbReference>
<dbReference type="InterPro" id="IPR036388">
    <property type="entry name" value="WH-like_DNA-bd_sf"/>
</dbReference>
<evidence type="ECO:0000313" key="3">
    <source>
        <dbReference type="Proteomes" id="UP000048949"/>
    </source>
</evidence>
<dbReference type="InterPro" id="IPR036390">
    <property type="entry name" value="WH_DNA-bd_sf"/>
</dbReference>
<dbReference type="Pfam" id="PF00480">
    <property type="entry name" value="ROK"/>
    <property type="match status" value="1"/>
</dbReference>
<reference evidence="2 3" key="1">
    <citation type="submission" date="2015-04" db="EMBL/GenBank/DDBJ databases">
        <authorList>
            <person name="Syromyatnikov M.Y."/>
            <person name="Popov V.N."/>
        </authorList>
    </citation>
    <scope>NUCLEOTIDE SEQUENCE [LARGE SCALE GENOMIC DNA]</scope>
    <source>
        <strain evidence="2 3">CECT 5292</strain>
    </source>
</reference>
<organism evidence="2 3">
    <name type="scientific">Nereida ignava</name>
    <dbReference type="NCBI Taxonomy" id="282199"/>
    <lineage>
        <taxon>Bacteria</taxon>
        <taxon>Pseudomonadati</taxon>
        <taxon>Pseudomonadota</taxon>
        <taxon>Alphaproteobacteria</taxon>
        <taxon>Rhodobacterales</taxon>
        <taxon>Roseobacteraceae</taxon>
        <taxon>Nereida</taxon>
    </lineage>
</organism>
<dbReference type="GO" id="GO:0003700">
    <property type="term" value="F:DNA-binding transcription factor activity"/>
    <property type="evidence" value="ECO:0007669"/>
    <property type="project" value="InterPro"/>
</dbReference>
<dbReference type="Gene3D" id="1.10.10.10">
    <property type="entry name" value="Winged helix-like DNA-binding domain superfamily/Winged helix DNA-binding domain"/>
    <property type="match status" value="1"/>
</dbReference>
<dbReference type="STRING" id="282199.GCA_001049735_02459"/>
<dbReference type="AlphaFoldDB" id="A0A0U1NNW8"/>
<dbReference type="PANTHER" id="PTHR18964">
    <property type="entry name" value="ROK (REPRESSOR, ORF, KINASE) FAMILY"/>
    <property type="match status" value="1"/>
</dbReference>
<evidence type="ECO:0000313" key="2">
    <source>
        <dbReference type="EMBL" id="CRK76397.1"/>
    </source>
</evidence>
<dbReference type="SUPFAM" id="SSF53067">
    <property type="entry name" value="Actin-like ATPase domain"/>
    <property type="match status" value="1"/>
</dbReference>
<dbReference type="SUPFAM" id="SSF46785">
    <property type="entry name" value="Winged helix' DNA-binding domain"/>
    <property type="match status" value="1"/>
</dbReference>
<feature type="domain" description="HTH marR-type" evidence="1">
    <location>
        <begin position="24"/>
        <end position="65"/>
    </location>
</feature>
<dbReference type="Proteomes" id="UP000048949">
    <property type="component" value="Unassembled WGS sequence"/>
</dbReference>
<gene>
    <name evidence="2" type="primary">nagC_2</name>
    <name evidence="2" type="ORF">NIG5292_02460</name>
</gene>
<dbReference type="RefSeq" id="WP_038008229.1">
    <property type="nucleotide sequence ID" value="NZ_CVPC01000016.1"/>
</dbReference>
<evidence type="ECO:0000259" key="1">
    <source>
        <dbReference type="Pfam" id="PF12802"/>
    </source>
</evidence>
<dbReference type="InterPro" id="IPR000600">
    <property type="entry name" value="ROK"/>
</dbReference>
<name>A0A0U1NNW8_9RHOB</name>